<dbReference type="SUPFAM" id="SSF50129">
    <property type="entry name" value="GroES-like"/>
    <property type="match status" value="1"/>
</dbReference>
<keyword evidence="2" id="KW-0560">Oxidoreductase</keyword>
<dbReference type="Pfam" id="PF13602">
    <property type="entry name" value="ADH_zinc_N_2"/>
    <property type="match status" value="1"/>
</dbReference>
<dbReference type="SMART" id="SM00829">
    <property type="entry name" value="PKS_ER"/>
    <property type="match status" value="1"/>
</dbReference>
<reference evidence="4 5" key="1">
    <citation type="journal article" date="2016" name="Syst. Appl. Microbiol.">
        <title>Pararhizobium polonicum sp. nov. isolated from tumors on stone fruit rootstocks.</title>
        <authorList>
            <person name="Pulawska J."/>
            <person name="Kuzmanovic N."/>
            <person name="Willems A."/>
            <person name="Pothier J.F."/>
        </authorList>
    </citation>
    <scope>NUCLEOTIDE SEQUENCE [LARGE SCALE GENOMIC DNA]</scope>
    <source>
        <strain evidence="4 5">F5.1</strain>
    </source>
</reference>
<dbReference type="SUPFAM" id="SSF51735">
    <property type="entry name" value="NAD(P)-binding Rossmann-fold domains"/>
    <property type="match status" value="1"/>
</dbReference>
<dbReference type="InterPro" id="IPR036291">
    <property type="entry name" value="NAD(P)-bd_dom_sf"/>
</dbReference>
<dbReference type="InterPro" id="IPR020843">
    <property type="entry name" value="ER"/>
</dbReference>
<evidence type="ECO:0000256" key="2">
    <source>
        <dbReference type="ARBA" id="ARBA00023002"/>
    </source>
</evidence>
<feature type="domain" description="Enoyl reductase (ER)" evidence="3">
    <location>
        <begin position="13"/>
        <end position="326"/>
    </location>
</feature>
<dbReference type="GO" id="GO:0070402">
    <property type="term" value="F:NADPH binding"/>
    <property type="evidence" value="ECO:0007669"/>
    <property type="project" value="TreeGrafter"/>
</dbReference>
<name>A0A1C7NV86_9HYPH</name>
<dbReference type="InterPro" id="IPR011032">
    <property type="entry name" value="GroES-like_sf"/>
</dbReference>
<dbReference type="CDD" id="cd05282">
    <property type="entry name" value="ETR_like"/>
    <property type="match status" value="1"/>
</dbReference>
<dbReference type="Gene3D" id="3.40.50.720">
    <property type="entry name" value="NAD(P)-binding Rossmann-like Domain"/>
    <property type="match status" value="1"/>
</dbReference>
<comment type="caution">
    <text evidence="4">The sequence shown here is derived from an EMBL/GenBank/DDBJ whole genome shotgun (WGS) entry which is preliminary data.</text>
</comment>
<evidence type="ECO:0000256" key="1">
    <source>
        <dbReference type="ARBA" id="ARBA00022857"/>
    </source>
</evidence>
<protein>
    <submittedName>
        <fullName evidence="4">Oxidoreductase</fullName>
    </submittedName>
</protein>
<dbReference type="Pfam" id="PF08240">
    <property type="entry name" value="ADH_N"/>
    <property type="match status" value="1"/>
</dbReference>
<evidence type="ECO:0000313" key="5">
    <source>
        <dbReference type="Proteomes" id="UP000093111"/>
    </source>
</evidence>
<evidence type="ECO:0000313" key="4">
    <source>
        <dbReference type="EMBL" id="OBZ92879.1"/>
    </source>
</evidence>
<proteinExistence type="predicted"/>
<dbReference type="Gene3D" id="3.90.180.10">
    <property type="entry name" value="Medium-chain alcohol dehydrogenases, catalytic domain"/>
    <property type="match status" value="1"/>
</dbReference>
<gene>
    <name evidence="4" type="ORF">ADU59_24460</name>
</gene>
<dbReference type="EMBL" id="LGLV01000017">
    <property type="protein sequence ID" value="OBZ92879.1"/>
    <property type="molecule type" value="Genomic_DNA"/>
</dbReference>
<dbReference type="PATRIC" id="fig|1612624.7.peg.2594"/>
<dbReference type="STRING" id="1612624.ADU59_24460"/>
<keyword evidence="1" id="KW-0521">NADP</keyword>
<evidence type="ECO:0000259" key="3">
    <source>
        <dbReference type="SMART" id="SM00829"/>
    </source>
</evidence>
<dbReference type="RefSeq" id="WP_068957497.1">
    <property type="nucleotide sequence ID" value="NZ_LGLV01000017.1"/>
</dbReference>
<dbReference type="InterPro" id="IPR013154">
    <property type="entry name" value="ADH-like_N"/>
</dbReference>
<sequence>MTDHAAAWVREYGRPEDVIRLASLPRPAPGPGMVEIAVARAAINPSDLIPVTGAYSNRTVLPFVPGFEGVGTVSRIGADITALKPGDRVLPLGASGLWQAFLLRPVEWCFAVPDDLSNEQAATSYVNPMTTVRLVEALKAHFGSGSRLDGRRIAITAAGSAIGRMLVKTLTAEGAQVTAIVRSEETAESLRAFSGIDIIMTGGRYPGSDLELDAVVDAVGGDIGEQLLRRNVAGGGLFLQYGALSGVPIAPLATAARPDVRFSFLWLRSFVHAAGRAALEAALATCFDGVRDGTLQSGIAATYPLSCLAQALAHQQATGRRGKVLIDPRC</sequence>
<accession>A0A1C7NV86</accession>
<dbReference type="Proteomes" id="UP000093111">
    <property type="component" value="Unassembled WGS sequence"/>
</dbReference>
<dbReference type="PANTHER" id="PTHR48106">
    <property type="entry name" value="QUINONE OXIDOREDUCTASE PIG3-RELATED"/>
    <property type="match status" value="1"/>
</dbReference>
<dbReference type="AlphaFoldDB" id="A0A1C7NV86"/>
<dbReference type="GO" id="GO:0016651">
    <property type="term" value="F:oxidoreductase activity, acting on NAD(P)H"/>
    <property type="evidence" value="ECO:0007669"/>
    <property type="project" value="TreeGrafter"/>
</dbReference>
<dbReference type="OrthoDB" id="9788224at2"/>
<organism evidence="4 5">
    <name type="scientific">Pararhizobium polonicum</name>
    <dbReference type="NCBI Taxonomy" id="1612624"/>
    <lineage>
        <taxon>Bacteria</taxon>
        <taxon>Pseudomonadati</taxon>
        <taxon>Pseudomonadota</taxon>
        <taxon>Alphaproteobacteria</taxon>
        <taxon>Hyphomicrobiales</taxon>
        <taxon>Rhizobiaceae</taxon>
        <taxon>Rhizobium/Agrobacterium group</taxon>
        <taxon>Pararhizobium</taxon>
    </lineage>
</organism>
<dbReference type="PANTHER" id="PTHR48106:SF18">
    <property type="entry name" value="QUINONE OXIDOREDUCTASE PIG3"/>
    <property type="match status" value="1"/>
</dbReference>
<keyword evidence="5" id="KW-1185">Reference proteome</keyword>